<dbReference type="EMBL" id="JADKYB010000014">
    <property type="protein sequence ID" value="MBM9507730.1"/>
    <property type="molecule type" value="Genomic_DNA"/>
</dbReference>
<sequence length="144" mass="13630">MSLPLPRRIAQAALLLGAAAAPLVGAGAAQAATPHQPDLGGLTNVDGANVGRTVDGAAQKATGLAAQTGSDAVKTALPAAGRIVGTTSRTAAPAAQRTAGQATDTAGRLVGGTAESAGSAVPGAETLSSLPNAGQLPLKGLPLA</sequence>
<dbReference type="GO" id="GO:0005524">
    <property type="term" value="F:ATP binding"/>
    <property type="evidence" value="ECO:0007669"/>
    <property type="project" value="UniProtKB-KW"/>
</dbReference>
<gene>
    <name evidence="3" type="ORF">ITX44_24920</name>
</gene>
<proteinExistence type="predicted"/>
<evidence type="ECO:0000313" key="4">
    <source>
        <dbReference type="Proteomes" id="UP000749040"/>
    </source>
</evidence>
<protein>
    <submittedName>
        <fullName evidence="3">ATP-binding protein</fullName>
    </submittedName>
</protein>
<evidence type="ECO:0000313" key="3">
    <source>
        <dbReference type="EMBL" id="MBM9507730.1"/>
    </source>
</evidence>
<name>A0ABS2TWL3_9ACTN</name>
<feature type="compositionally biased region" description="Low complexity" evidence="1">
    <location>
        <begin position="86"/>
        <end position="103"/>
    </location>
</feature>
<evidence type="ECO:0000256" key="2">
    <source>
        <dbReference type="SAM" id="SignalP"/>
    </source>
</evidence>
<evidence type="ECO:0000256" key="1">
    <source>
        <dbReference type="SAM" id="MobiDB-lite"/>
    </source>
</evidence>
<keyword evidence="3" id="KW-0067">ATP-binding</keyword>
<organism evidence="3 4">
    <name type="scientific">Actinacidiphila acididurans</name>
    <dbReference type="NCBI Taxonomy" id="2784346"/>
    <lineage>
        <taxon>Bacteria</taxon>
        <taxon>Bacillati</taxon>
        <taxon>Actinomycetota</taxon>
        <taxon>Actinomycetes</taxon>
        <taxon>Kitasatosporales</taxon>
        <taxon>Streptomycetaceae</taxon>
        <taxon>Actinacidiphila</taxon>
    </lineage>
</organism>
<feature type="region of interest" description="Disordered" evidence="1">
    <location>
        <begin position="84"/>
        <end position="144"/>
    </location>
</feature>
<comment type="caution">
    <text evidence="3">The sequence shown here is derived from an EMBL/GenBank/DDBJ whole genome shotgun (WGS) entry which is preliminary data.</text>
</comment>
<keyword evidence="4" id="KW-1185">Reference proteome</keyword>
<feature type="signal peptide" evidence="2">
    <location>
        <begin position="1"/>
        <end position="31"/>
    </location>
</feature>
<reference evidence="3 4" key="1">
    <citation type="submission" date="2021-01" db="EMBL/GenBank/DDBJ databases">
        <title>Streptomyces acididurans sp. nov., isolated from a peat swamp forest soil.</title>
        <authorList>
            <person name="Chantavorakit T."/>
            <person name="Duangmal K."/>
        </authorList>
    </citation>
    <scope>NUCLEOTIDE SEQUENCE [LARGE SCALE GENOMIC DNA]</scope>
    <source>
        <strain evidence="3 4">KK5PA1</strain>
    </source>
</reference>
<keyword evidence="2" id="KW-0732">Signal</keyword>
<accession>A0ABS2TWL3</accession>
<keyword evidence="3" id="KW-0547">Nucleotide-binding</keyword>
<dbReference type="Proteomes" id="UP000749040">
    <property type="component" value="Unassembled WGS sequence"/>
</dbReference>
<feature type="chain" id="PRO_5046620943" evidence="2">
    <location>
        <begin position="32"/>
        <end position="144"/>
    </location>
</feature>
<dbReference type="RefSeq" id="WP_205359596.1">
    <property type="nucleotide sequence ID" value="NZ_JADKYB010000014.1"/>
</dbReference>